<name>A0A146M230_LYGHE</name>
<dbReference type="AlphaFoldDB" id="A0A146M230"/>
<dbReference type="EMBL" id="GDHC01005792">
    <property type="protein sequence ID" value="JAQ12837.1"/>
    <property type="molecule type" value="Transcribed_RNA"/>
</dbReference>
<reference evidence="1" key="1">
    <citation type="journal article" date="2016" name="Gigascience">
        <title>De novo construction of an expanded transcriptome assembly for the western tarnished plant bug, Lygus hesperus.</title>
        <authorList>
            <person name="Tassone E.E."/>
            <person name="Geib S.M."/>
            <person name="Hall B."/>
            <person name="Fabrick J.A."/>
            <person name="Brent C.S."/>
            <person name="Hull J.J."/>
        </authorList>
    </citation>
    <scope>NUCLEOTIDE SEQUENCE</scope>
</reference>
<dbReference type="EMBL" id="GDHC01001026">
    <property type="protein sequence ID" value="JAQ17603.1"/>
    <property type="molecule type" value="Transcribed_RNA"/>
</dbReference>
<accession>A0A146M230</accession>
<gene>
    <name evidence="2" type="ORF">g.34552</name>
    <name evidence="1" type="ORF">g.34578</name>
</gene>
<protein>
    <submittedName>
        <fullName evidence="1">Uncharacterized protein</fullName>
    </submittedName>
</protein>
<organism evidence="1">
    <name type="scientific">Lygus hesperus</name>
    <name type="common">Western plant bug</name>
    <dbReference type="NCBI Taxonomy" id="30085"/>
    <lineage>
        <taxon>Eukaryota</taxon>
        <taxon>Metazoa</taxon>
        <taxon>Ecdysozoa</taxon>
        <taxon>Arthropoda</taxon>
        <taxon>Hexapoda</taxon>
        <taxon>Insecta</taxon>
        <taxon>Pterygota</taxon>
        <taxon>Neoptera</taxon>
        <taxon>Paraneoptera</taxon>
        <taxon>Hemiptera</taxon>
        <taxon>Heteroptera</taxon>
        <taxon>Panheteroptera</taxon>
        <taxon>Cimicomorpha</taxon>
        <taxon>Miridae</taxon>
        <taxon>Mirini</taxon>
        <taxon>Lygus</taxon>
    </lineage>
</organism>
<evidence type="ECO:0000313" key="2">
    <source>
        <dbReference type="EMBL" id="JAQ17603.1"/>
    </source>
</evidence>
<proteinExistence type="predicted"/>
<evidence type="ECO:0000313" key="1">
    <source>
        <dbReference type="EMBL" id="JAQ12837.1"/>
    </source>
</evidence>
<sequence length="350" mass="37626">MCIGVWALSHTASKVSVLTNDFTGSLDIDTGGQWQLLRQCFPPPTPPPLELTLQLQSGSLCLYSLWIQDCSGGAVPWELPGRLLTPPRPAAESAVTVCDAFVSAVAQLSSHFCSPPLPVEQYSDVHALTVPRVSTSAQSLTLVPITTDAAATVFHSPLSPNVLGISSFMHSVEQRHQPVLSWVLLDVANISITVNGTRSTVPTLTYDATRDRVTVSTTKPLCLHHQLRVLLPTSDVHLTASHPLIHTVVFDAPCVLVYPRHPVLATAAAAAPLDPVWCLGSHTGALFLAPQIHNLHIPWLRICVHGAAVVAHGGLCVSNSAALTDIQVRWHQRLFPLHAILPSPHTSHNI</sequence>